<dbReference type="EMBL" id="JALLPB020000516">
    <property type="protein sequence ID" value="KAL3808374.1"/>
    <property type="molecule type" value="Genomic_DNA"/>
</dbReference>
<accession>A0ABD3R5V7</accession>
<comment type="subcellular location">
    <subcellularLocation>
        <location evidence="1">Membrane</location>
        <topology evidence="1">Multi-pass membrane protein</topology>
    </subcellularLocation>
</comment>
<keyword evidence="4 7" id="KW-1133">Transmembrane helix</keyword>
<feature type="transmembrane region" description="Helical" evidence="7">
    <location>
        <begin position="315"/>
        <end position="332"/>
    </location>
</feature>
<evidence type="ECO:0000259" key="8">
    <source>
        <dbReference type="PROSITE" id="PS50850"/>
    </source>
</evidence>
<reference evidence="9 10" key="1">
    <citation type="submission" date="2024-10" db="EMBL/GenBank/DDBJ databases">
        <title>Updated reference genomes for cyclostephanoid diatoms.</title>
        <authorList>
            <person name="Roberts W.R."/>
            <person name="Alverson A.J."/>
        </authorList>
    </citation>
    <scope>NUCLEOTIDE SEQUENCE [LARGE SCALE GENOMIC DNA]</scope>
    <source>
        <strain evidence="9 10">AJA228-03</strain>
    </source>
</reference>
<evidence type="ECO:0000313" key="9">
    <source>
        <dbReference type="EMBL" id="KAL3808374.1"/>
    </source>
</evidence>
<dbReference type="PANTHER" id="PTHR23504:SF15">
    <property type="entry name" value="MAJOR FACILITATOR SUPERFAMILY (MFS) PROFILE DOMAIN-CONTAINING PROTEIN"/>
    <property type="match status" value="1"/>
</dbReference>
<evidence type="ECO:0000313" key="10">
    <source>
        <dbReference type="Proteomes" id="UP001530377"/>
    </source>
</evidence>
<evidence type="ECO:0000256" key="2">
    <source>
        <dbReference type="ARBA" id="ARBA00022448"/>
    </source>
</evidence>
<evidence type="ECO:0000256" key="6">
    <source>
        <dbReference type="SAM" id="MobiDB-lite"/>
    </source>
</evidence>
<dbReference type="GO" id="GO:0016020">
    <property type="term" value="C:membrane"/>
    <property type="evidence" value="ECO:0007669"/>
    <property type="project" value="UniProtKB-SubCell"/>
</dbReference>
<dbReference type="Pfam" id="PF07690">
    <property type="entry name" value="MFS_1"/>
    <property type="match status" value="1"/>
</dbReference>
<feature type="transmembrane region" description="Helical" evidence="7">
    <location>
        <begin position="380"/>
        <end position="403"/>
    </location>
</feature>
<proteinExistence type="predicted"/>
<dbReference type="InterPro" id="IPR011701">
    <property type="entry name" value="MFS"/>
</dbReference>
<dbReference type="Gene3D" id="1.20.1250.20">
    <property type="entry name" value="MFS general substrate transporter like domains"/>
    <property type="match status" value="1"/>
</dbReference>
<dbReference type="AlphaFoldDB" id="A0ABD3R5V7"/>
<feature type="transmembrane region" description="Helical" evidence="7">
    <location>
        <begin position="99"/>
        <end position="124"/>
    </location>
</feature>
<dbReference type="InterPro" id="IPR020846">
    <property type="entry name" value="MFS_dom"/>
</dbReference>
<feature type="transmembrane region" description="Helical" evidence="7">
    <location>
        <begin position="242"/>
        <end position="264"/>
    </location>
</feature>
<evidence type="ECO:0000256" key="3">
    <source>
        <dbReference type="ARBA" id="ARBA00022692"/>
    </source>
</evidence>
<evidence type="ECO:0000256" key="4">
    <source>
        <dbReference type="ARBA" id="ARBA00022989"/>
    </source>
</evidence>
<protein>
    <recommendedName>
        <fullName evidence="8">Major facilitator superfamily (MFS) profile domain-containing protein</fullName>
    </recommendedName>
</protein>
<gene>
    <name evidence="9" type="ORF">ACHAXA_005345</name>
</gene>
<sequence>MSTSVALTFAVAGDSLSLGKLSSPTAARARRRSVFQLATPNPQSDGIVAHPPDSRRSAPSRPQLFDRDLSVPAVLLAGFLNLLGFTMTSPIQPSLGKHFSLQIGASFGSLTSAYPLGMMLGILLWPSLSDLLGRKFVLSLTLAGSGLGLMLQSWGIRRCCTLEQFLAARVLTGCFAGNGPISKAYLADRGSGGGGEHLSKYLAWKDASSTLAFIVGPVLGGLVYQVFGGDGLDGAGDESNRISIVILFSAIASLFAAMSVALLVQNKDGSDRLARASVPSADEEIADGPTVDTENHENGGVYETDIVSCPLGTRLWTGVASVACVSALYHAADSTFFAFFPSLLHNRLNFDTRAVGMAFTSFAIVSFTVSAFVASRFMKAFGPVAACTMGLGAVGTGLFTLGYAASLPIGINMGMTATLILGASALYYVGVPLYGPSVPTMLLRCVPPHRRGAVMGFDGAVNTMARIISPLIIGEIHRVHGAGACFRVAGSCVYVAVSVALSRRWLVMRKLYRTSSPLPPP</sequence>
<feature type="transmembrane region" description="Helical" evidence="7">
    <location>
        <begin position="207"/>
        <end position="227"/>
    </location>
</feature>
<evidence type="ECO:0000256" key="5">
    <source>
        <dbReference type="ARBA" id="ARBA00023136"/>
    </source>
</evidence>
<keyword evidence="2" id="KW-0813">Transport</keyword>
<comment type="caution">
    <text evidence="9">The sequence shown here is derived from an EMBL/GenBank/DDBJ whole genome shotgun (WGS) entry which is preliminary data.</text>
</comment>
<keyword evidence="10" id="KW-1185">Reference proteome</keyword>
<keyword evidence="5 7" id="KW-0472">Membrane</keyword>
<feature type="transmembrane region" description="Helical" evidence="7">
    <location>
        <begin position="409"/>
        <end position="431"/>
    </location>
</feature>
<organism evidence="9 10">
    <name type="scientific">Cyclostephanos tholiformis</name>
    <dbReference type="NCBI Taxonomy" id="382380"/>
    <lineage>
        <taxon>Eukaryota</taxon>
        <taxon>Sar</taxon>
        <taxon>Stramenopiles</taxon>
        <taxon>Ochrophyta</taxon>
        <taxon>Bacillariophyta</taxon>
        <taxon>Coscinodiscophyceae</taxon>
        <taxon>Thalassiosirophycidae</taxon>
        <taxon>Stephanodiscales</taxon>
        <taxon>Stephanodiscaceae</taxon>
        <taxon>Cyclostephanos</taxon>
    </lineage>
</organism>
<keyword evidence="3 7" id="KW-0812">Transmembrane</keyword>
<feature type="transmembrane region" description="Helical" evidence="7">
    <location>
        <begin position="352"/>
        <end position="373"/>
    </location>
</feature>
<feature type="domain" description="Major facilitator superfamily (MFS) profile" evidence="8">
    <location>
        <begin position="70"/>
        <end position="508"/>
    </location>
</feature>
<feature type="region of interest" description="Disordered" evidence="6">
    <location>
        <begin position="39"/>
        <end position="62"/>
    </location>
</feature>
<evidence type="ECO:0000256" key="7">
    <source>
        <dbReference type="SAM" id="Phobius"/>
    </source>
</evidence>
<name>A0ABD3R5V7_9STRA</name>
<feature type="transmembrane region" description="Helical" evidence="7">
    <location>
        <begin position="69"/>
        <end position="87"/>
    </location>
</feature>
<dbReference type="Proteomes" id="UP001530377">
    <property type="component" value="Unassembled WGS sequence"/>
</dbReference>
<dbReference type="PROSITE" id="PS50850">
    <property type="entry name" value="MFS"/>
    <property type="match status" value="1"/>
</dbReference>
<evidence type="ECO:0000256" key="1">
    <source>
        <dbReference type="ARBA" id="ARBA00004141"/>
    </source>
</evidence>
<dbReference type="SUPFAM" id="SSF103473">
    <property type="entry name" value="MFS general substrate transporter"/>
    <property type="match status" value="1"/>
</dbReference>
<dbReference type="PANTHER" id="PTHR23504">
    <property type="entry name" value="MAJOR FACILITATOR SUPERFAMILY DOMAIN-CONTAINING PROTEIN 10"/>
    <property type="match status" value="1"/>
</dbReference>
<dbReference type="InterPro" id="IPR036259">
    <property type="entry name" value="MFS_trans_sf"/>
</dbReference>